<keyword evidence="1" id="KW-0521">NADP</keyword>
<evidence type="ECO:0000313" key="4">
    <source>
        <dbReference type="EMBL" id="OXM58431.1"/>
    </source>
</evidence>
<dbReference type="OrthoDB" id="3813297at2"/>
<reference evidence="4 5" key="1">
    <citation type="submission" date="2017-07" db="EMBL/GenBank/DDBJ databases">
        <title>Amycolatopsis thailandensis Genome sequencing and assembly.</title>
        <authorList>
            <person name="Kaur N."/>
            <person name="Mayilraj S."/>
        </authorList>
    </citation>
    <scope>NUCLEOTIDE SEQUENCE [LARGE SCALE GENOMIC DNA]</scope>
    <source>
        <strain evidence="4 5">JCM 16380</strain>
    </source>
</reference>
<name>A0A229SI77_9PSEU</name>
<dbReference type="Pfam" id="PF00107">
    <property type="entry name" value="ADH_zinc_N"/>
    <property type="match status" value="1"/>
</dbReference>
<dbReference type="EMBL" id="NMQT01000011">
    <property type="protein sequence ID" value="OXM58431.1"/>
    <property type="molecule type" value="Genomic_DNA"/>
</dbReference>
<dbReference type="InterPro" id="IPR020843">
    <property type="entry name" value="ER"/>
</dbReference>
<proteinExistence type="predicted"/>
<dbReference type="SMART" id="SM00829">
    <property type="entry name" value="PKS_ER"/>
    <property type="match status" value="1"/>
</dbReference>
<dbReference type="PANTHER" id="PTHR48106">
    <property type="entry name" value="QUINONE OXIDOREDUCTASE PIG3-RELATED"/>
    <property type="match status" value="1"/>
</dbReference>
<dbReference type="Gene3D" id="3.90.180.10">
    <property type="entry name" value="Medium-chain alcohol dehydrogenases, catalytic domain"/>
    <property type="match status" value="1"/>
</dbReference>
<sequence length="311" mass="31477">MRALVVDHTAKAHLSQADVADPVPAPGEALVRVEAVSLNYGEVKGATDPSTPDGALIGWDAAGVVIEAAADGSGPAAGTPVVTLGETAGWAELRAVPATRLGIVPEGADLGAVSTIPVAGLTALQVLRRMGQLLGRRVMITGASGGVGRYAIQLAARAGAEVVAISGNPAVEESLRALGAHEVHADPAQVERPVAAVLENVGGQQLVDAFAAVEAGGTVVSVGRSSGADSIFPAAALTPTDGRHDRSIRTYFLLANAAEDFSADLSWLAAEIAAGRLDAGISMRAAWTSYGEAVTALLDRRLHGKAVLDIV</sequence>
<dbReference type="InterPro" id="IPR013149">
    <property type="entry name" value="ADH-like_C"/>
</dbReference>
<dbReference type="AlphaFoldDB" id="A0A229SI77"/>
<organism evidence="4 5">
    <name type="scientific">Amycolatopsis thailandensis</name>
    <dbReference type="NCBI Taxonomy" id="589330"/>
    <lineage>
        <taxon>Bacteria</taxon>
        <taxon>Bacillati</taxon>
        <taxon>Actinomycetota</taxon>
        <taxon>Actinomycetes</taxon>
        <taxon>Pseudonocardiales</taxon>
        <taxon>Pseudonocardiaceae</taxon>
        <taxon>Amycolatopsis</taxon>
    </lineage>
</organism>
<dbReference type="Gene3D" id="3.40.50.720">
    <property type="entry name" value="NAD(P)-binding Rossmann-like Domain"/>
    <property type="match status" value="1"/>
</dbReference>
<dbReference type="SUPFAM" id="SSF50129">
    <property type="entry name" value="GroES-like"/>
    <property type="match status" value="1"/>
</dbReference>
<dbReference type="PANTHER" id="PTHR48106:SF18">
    <property type="entry name" value="QUINONE OXIDOREDUCTASE PIG3"/>
    <property type="match status" value="1"/>
</dbReference>
<dbReference type="Pfam" id="PF08240">
    <property type="entry name" value="ADH_N"/>
    <property type="match status" value="1"/>
</dbReference>
<protein>
    <submittedName>
        <fullName evidence="4">Alcohol dehydrogenase</fullName>
    </submittedName>
</protein>
<dbReference type="InterPro" id="IPR036291">
    <property type="entry name" value="NAD(P)-bd_dom_sf"/>
</dbReference>
<dbReference type="Proteomes" id="UP000215223">
    <property type="component" value="Unassembled WGS sequence"/>
</dbReference>
<evidence type="ECO:0000256" key="1">
    <source>
        <dbReference type="ARBA" id="ARBA00022857"/>
    </source>
</evidence>
<gene>
    <name evidence="4" type="ORF">CFP71_02475</name>
</gene>
<dbReference type="GO" id="GO:0070402">
    <property type="term" value="F:NADPH binding"/>
    <property type="evidence" value="ECO:0007669"/>
    <property type="project" value="TreeGrafter"/>
</dbReference>
<comment type="caution">
    <text evidence="4">The sequence shown here is derived from an EMBL/GenBank/DDBJ whole genome shotgun (WGS) entry which is preliminary data.</text>
</comment>
<dbReference type="InterPro" id="IPR013154">
    <property type="entry name" value="ADH-like_N"/>
</dbReference>
<keyword evidence="5" id="KW-1185">Reference proteome</keyword>
<dbReference type="SUPFAM" id="SSF51735">
    <property type="entry name" value="NAD(P)-binding Rossmann-fold domains"/>
    <property type="match status" value="1"/>
</dbReference>
<keyword evidence="2" id="KW-0560">Oxidoreductase</keyword>
<dbReference type="RefSeq" id="WP_093932192.1">
    <property type="nucleotide sequence ID" value="NZ_NMQT01000011.1"/>
</dbReference>
<evidence type="ECO:0000259" key="3">
    <source>
        <dbReference type="SMART" id="SM00829"/>
    </source>
</evidence>
<evidence type="ECO:0000256" key="2">
    <source>
        <dbReference type="ARBA" id="ARBA00023002"/>
    </source>
</evidence>
<accession>A0A229SI77</accession>
<feature type="domain" description="Enoyl reductase (ER)" evidence="3">
    <location>
        <begin position="7"/>
        <end position="308"/>
    </location>
</feature>
<dbReference type="GO" id="GO:0016651">
    <property type="term" value="F:oxidoreductase activity, acting on NAD(P)H"/>
    <property type="evidence" value="ECO:0007669"/>
    <property type="project" value="TreeGrafter"/>
</dbReference>
<dbReference type="CDD" id="cd08270">
    <property type="entry name" value="MDR4"/>
    <property type="match status" value="1"/>
</dbReference>
<evidence type="ECO:0000313" key="5">
    <source>
        <dbReference type="Proteomes" id="UP000215223"/>
    </source>
</evidence>
<dbReference type="InterPro" id="IPR011032">
    <property type="entry name" value="GroES-like_sf"/>
</dbReference>